<reference evidence="2 3" key="1">
    <citation type="submission" date="2024-03" db="EMBL/GenBank/DDBJ databases">
        <title>Chitinophaga caseinilytica sp. nov., a casein hydrolysing bacterium isolated from forest soil.</title>
        <authorList>
            <person name="Lee D.S."/>
            <person name="Han D.M."/>
            <person name="Baek J.H."/>
            <person name="Choi D.G."/>
            <person name="Jeon J.H."/>
            <person name="Jeon C.O."/>
        </authorList>
    </citation>
    <scope>NUCLEOTIDE SEQUENCE [LARGE SCALE GENOMIC DNA]</scope>
    <source>
        <strain evidence="2 3">KACC 19118</strain>
    </source>
</reference>
<keyword evidence="1" id="KW-0732">Signal</keyword>
<feature type="chain" id="PRO_5046449755" evidence="1">
    <location>
        <begin position="24"/>
        <end position="149"/>
    </location>
</feature>
<proteinExistence type="predicted"/>
<organism evidence="2 3">
    <name type="scientific">Chitinophaga caseinilytica</name>
    <dbReference type="NCBI Taxonomy" id="2267521"/>
    <lineage>
        <taxon>Bacteria</taxon>
        <taxon>Pseudomonadati</taxon>
        <taxon>Bacteroidota</taxon>
        <taxon>Chitinophagia</taxon>
        <taxon>Chitinophagales</taxon>
        <taxon>Chitinophagaceae</taxon>
        <taxon>Chitinophaga</taxon>
    </lineage>
</organism>
<dbReference type="EMBL" id="CP150096">
    <property type="protein sequence ID" value="WZN47802.1"/>
    <property type="molecule type" value="Genomic_DNA"/>
</dbReference>
<gene>
    <name evidence="2" type="ORF">WJU22_06395</name>
</gene>
<keyword evidence="3" id="KW-1185">Reference proteome</keyword>
<protein>
    <submittedName>
        <fullName evidence="2">Uncharacterized protein</fullName>
    </submittedName>
</protein>
<evidence type="ECO:0000256" key="1">
    <source>
        <dbReference type="SAM" id="SignalP"/>
    </source>
</evidence>
<accession>A0ABZ2Z836</accession>
<evidence type="ECO:0000313" key="2">
    <source>
        <dbReference type="EMBL" id="WZN47802.1"/>
    </source>
</evidence>
<feature type="signal peptide" evidence="1">
    <location>
        <begin position="1"/>
        <end position="23"/>
    </location>
</feature>
<dbReference type="Proteomes" id="UP001449657">
    <property type="component" value="Chromosome"/>
</dbReference>
<name>A0ABZ2Z836_9BACT</name>
<sequence>MKSISLVFFSFMLLLTSFRLPNAASTTTAARCGGYLRILNPSHGVNEPFIKKVTITDLDNVYPVEIYNIPSGTTSVLLPAILHTGTHYRIDFQLMPASATTNYGLLTMKEWDGTIFQSAEYLEGPGGIPTVSITTYVDCFTYDVSCQNY</sequence>
<evidence type="ECO:0000313" key="3">
    <source>
        <dbReference type="Proteomes" id="UP001449657"/>
    </source>
</evidence>
<dbReference type="RefSeq" id="WP_341842422.1">
    <property type="nucleotide sequence ID" value="NZ_CP149792.1"/>
</dbReference>